<dbReference type="SUPFAM" id="SSF53850">
    <property type="entry name" value="Periplasmic binding protein-like II"/>
    <property type="match status" value="1"/>
</dbReference>
<evidence type="ECO:0000313" key="8">
    <source>
        <dbReference type="Proteomes" id="UP001597041"/>
    </source>
</evidence>
<dbReference type="RefSeq" id="WP_379589895.1">
    <property type="nucleotide sequence ID" value="NZ_JBHTKK010000001.1"/>
</dbReference>
<dbReference type="Gene3D" id="3.40.190.10">
    <property type="entry name" value="Periplasmic binding protein-like II"/>
    <property type="match status" value="1"/>
</dbReference>
<feature type="domain" description="Solute-binding protein family 5" evidence="6">
    <location>
        <begin position="103"/>
        <end position="481"/>
    </location>
</feature>
<dbReference type="InterPro" id="IPR030678">
    <property type="entry name" value="Peptide/Ni-bd"/>
</dbReference>
<dbReference type="InterPro" id="IPR000914">
    <property type="entry name" value="SBP_5_dom"/>
</dbReference>
<evidence type="ECO:0000256" key="2">
    <source>
        <dbReference type="ARBA" id="ARBA00005695"/>
    </source>
</evidence>
<reference evidence="8" key="1">
    <citation type="journal article" date="2019" name="Int. J. Syst. Evol. Microbiol.">
        <title>The Global Catalogue of Microorganisms (GCM) 10K type strain sequencing project: providing services to taxonomists for standard genome sequencing and annotation.</title>
        <authorList>
            <consortium name="The Broad Institute Genomics Platform"/>
            <consortium name="The Broad Institute Genome Sequencing Center for Infectious Disease"/>
            <person name="Wu L."/>
            <person name="Ma J."/>
        </authorList>
    </citation>
    <scope>NUCLEOTIDE SEQUENCE [LARGE SCALE GENOMIC DNA]</scope>
    <source>
        <strain evidence="8">CCUG 56608</strain>
    </source>
</reference>
<keyword evidence="3 5" id="KW-0732">Signal</keyword>
<evidence type="ECO:0000256" key="3">
    <source>
        <dbReference type="ARBA" id="ARBA00022729"/>
    </source>
</evidence>
<evidence type="ECO:0000256" key="1">
    <source>
        <dbReference type="ARBA" id="ARBA00004193"/>
    </source>
</evidence>
<feature type="chain" id="PRO_5046597210" evidence="5">
    <location>
        <begin position="21"/>
        <end position="562"/>
    </location>
</feature>
<dbReference type="InterPro" id="IPR039424">
    <property type="entry name" value="SBP_5"/>
</dbReference>
<organism evidence="7 8">
    <name type="scientific">Oceanobacillus locisalsi</name>
    <dbReference type="NCBI Taxonomy" id="546107"/>
    <lineage>
        <taxon>Bacteria</taxon>
        <taxon>Bacillati</taxon>
        <taxon>Bacillota</taxon>
        <taxon>Bacilli</taxon>
        <taxon>Bacillales</taxon>
        <taxon>Bacillaceae</taxon>
        <taxon>Oceanobacillus</taxon>
    </lineage>
</organism>
<comment type="caution">
    <text evidence="7">The sequence shown here is derived from an EMBL/GenBank/DDBJ whole genome shotgun (WGS) entry which is preliminary data.</text>
</comment>
<evidence type="ECO:0000313" key="7">
    <source>
        <dbReference type="EMBL" id="MFD1064484.1"/>
    </source>
</evidence>
<dbReference type="Pfam" id="PF00496">
    <property type="entry name" value="SBP_bac_5"/>
    <property type="match status" value="1"/>
</dbReference>
<protein>
    <submittedName>
        <fullName evidence="7">Peptide ABC transporter substrate-binding protein</fullName>
    </submittedName>
</protein>
<dbReference type="PANTHER" id="PTHR30290">
    <property type="entry name" value="PERIPLASMIC BINDING COMPONENT OF ABC TRANSPORTER"/>
    <property type="match status" value="1"/>
</dbReference>
<dbReference type="Gene3D" id="3.90.76.10">
    <property type="entry name" value="Dipeptide-binding Protein, Domain 1"/>
    <property type="match status" value="1"/>
</dbReference>
<dbReference type="InterPro" id="IPR023765">
    <property type="entry name" value="SBP_5_CS"/>
</dbReference>
<dbReference type="PROSITE" id="PS51257">
    <property type="entry name" value="PROKAR_LIPOPROTEIN"/>
    <property type="match status" value="1"/>
</dbReference>
<feature type="signal peptide" evidence="5">
    <location>
        <begin position="1"/>
        <end position="20"/>
    </location>
</feature>
<keyword evidence="8" id="KW-1185">Reference proteome</keyword>
<feature type="region of interest" description="Disordered" evidence="4">
    <location>
        <begin position="28"/>
        <end position="60"/>
    </location>
</feature>
<dbReference type="PIRSF" id="PIRSF002741">
    <property type="entry name" value="MppA"/>
    <property type="match status" value="1"/>
</dbReference>
<name>A0ABW3NCH0_9BACI</name>
<evidence type="ECO:0000256" key="5">
    <source>
        <dbReference type="SAM" id="SignalP"/>
    </source>
</evidence>
<feature type="compositionally biased region" description="Acidic residues" evidence="4">
    <location>
        <begin position="28"/>
        <end position="45"/>
    </location>
</feature>
<sequence>MRNKKFLWVLLALLTAFILAACTANEDAGEAPEEDTGAAEEDSGEDGAVGGTPDLDGKTLYINNGQEPTSFDPSVGFDQLSWDPLNNLMEGLTRLDENAEAAEGVAESWDISDDQLTYTFHLRDDANWSNGDPVVAEDFVYAWKHMLDPETASSAAFLAYYIEGGEEYNSGEGSADDVNITTVDDKTLEVVLKQPTGFFLDLLTNPAFFPVNHQVAEETSDWYADADTFVANGPFMLESWEHDNEMIFAKNPEYWDADTVNLDYVHVSMVNNTNTQYQMFETGELDVAGDAVGIPPEMSDELIEGDNVYIGENGGLEFYRFNVTEEPFQNKKIRQAFSYAINRDDIAEFVVKQGVEPAYGFVSPGFTAPDGRDFREENGDLVAFDPEQAQELLEEGMEEEGYDELPPVVLTYSTDDTNQAVAETMQDMFSEHLGVDVTLENQEWNVFADAQQNLELLFSRSSFLNDYSDPVNFLESFITDSYMNRTGFENEEYDELIQNGKSETDEEARYEYLYEAERMLAEEMIATPIRYYNQVVLEADGVEGILRHPVGYFDLKYADKSE</sequence>
<accession>A0ABW3NCH0</accession>
<dbReference type="Proteomes" id="UP001597041">
    <property type="component" value="Unassembled WGS sequence"/>
</dbReference>
<dbReference type="CDD" id="cd08504">
    <property type="entry name" value="PBP2_OppA"/>
    <property type="match status" value="1"/>
</dbReference>
<gene>
    <name evidence="7" type="ORF">ACFQ19_00460</name>
</gene>
<evidence type="ECO:0000256" key="4">
    <source>
        <dbReference type="SAM" id="MobiDB-lite"/>
    </source>
</evidence>
<proteinExistence type="inferred from homology"/>
<comment type="similarity">
    <text evidence="2">Belongs to the bacterial solute-binding protein 5 family.</text>
</comment>
<dbReference type="EMBL" id="JBHTKK010000001">
    <property type="protein sequence ID" value="MFD1064484.1"/>
    <property type="molecule type" value="Genomic_DNA"/>
</dbReference>
<dbReference type="PROSITE" id="PS01040">
    <property type="entry name" value="SBP_BACTERIAL_5"/>
    <property type="match status" value="1"/>
</dbReference>
<dbReference type="Gene3D" id="3.10.105.10">
    <property type="entry name" value="Dipeptide-binding Protein, Domain 3"/>
    <property type="match status" value="1"/>
</dbReference>
<evidence type="ECO:0000259" key="6">
    <source>
        <dbReference type="Pfam" id="PF00496"/>
    </source>
</evidence>
<comment type="subcellular location">
    <subcellularLocation>
        <location evidence="1">Cell membrane</location>
        <topology evidence="1">Lipid-anchor</topology>
    </subcellularLocation>
</comment>
<dbReference type="PANTHER" id="PTHR30290:SF79">
    <property type="entry name" value="DIPEPTIDE-BINDING PROTEIN DPPE"/>
    <property type="match status" value="1"/>
</dbReference>